<evidence type="ECO:0000313" key="3">
    <source>
        <dbReference type="Proteomes" id="UP001196980"/>
    </source>
</evidence>
<dbReference type="RefSeq" id="WP_218253628.1">
    <property type="nucleotide sequence ID" value="NZ_JABXWD010000415.1"/>
</dbReference>
<reference evidence="2 3" key="1">
    <citation type="journal article" date="2020" name="J Geophys Res Biogeosci">
        <title>Magnetotaxis as an Adaptation to Enable Bacterial Shuttling of Microbial Sulfur and Sulfur Cycling Across Aquatic Oxic#Anoxic Interfaces.</title>
        <authorList>
            <person name="Li J."/>
            <person name="Liu P."/>
            <person name="Wang J."/>
            <person name="Roberts A.P."/>
            <person name="Pan Y."/>
        </authorList>
    </citation>
    <scope>NUCLEOTIDE SEQUENCE [LARGE SCALE GENOMIC DNA]</scope>
    <source>
        <strain evidence="2 3">MYR-1_YQ</strain>
    </source>
</reference>
<dbReference type="EMBL" id="JABXWD010000415">
    <property type="protein sequence ID" value="MBV6343022.1"/>
    <property type="molecule type" value="Genomic_DNA"/>
</dbReference>
<name>A0ABS6S2E6_9BACT</name>
<sequence length="90" mass="10118">MLIIEQKGKRLLAAAYPHVLELTGIVIFIAGILCIAALTKFNVLSPIIYHAACLFIAVVATWWCCHFFYKGMKLLEQDSPQKKEARQPPC</sequence>
<feature type="transmembrane region" description="Helical" evidence="1">
    <location>
        <begin position="20"/>
        <end position="41"/>
    </location>
</feature>
<organism evidence="2 3">
    <name type="scientific">Candidatus Magnetobacterium casense</name>
    <dbReference type="NCBI Taxonomy" id="1455061"/>
    <lineage>
        <taxon>Bacteria</taxon>
        <taxon>Pseudomonadati</taxon>
        <taxon>Nitrospirota</taxon>
        <taxon>Thermodesulfovibrionia</taxon>
        <taxon>Thermodesulfovibrionales</taxon>
        <taxon>Candidatus Magnetobacteriaceae</taxon>
        <taxon>Candidatus Magnetobacterium</taxon>
    </lineage>
</organism>
<comment type="caution">
    <text evidence="2">The sequence shown here is derived from an EMBL/GenBank/DDBJ whole genome shotgun (WGS) entry which is preliminary data.</text>
</comment>
<evidence type="ECO:0000313" key="2">
    <source>
        <dbReference type="EMBL" id="MBV6343022.1"/>
    </source>
</evidence>
<gene>
    <name evidence="2" type="ORF">HWQ67_15690</name>
</gene>
<dbReference type="Proteomes" id="UP001196980">
    <property type="component" value="Unassembled WGS sequence"/>
</dbReference>
<keyword evidence="1" id="KW-0472">Membrane</keyword>
<evidence type="ECO:0000256" key="1">
    <source>
        <dbReference type="SAM" id="Phobius"/>
    </source>
</evidence>
<proteinExistence type="predicted"/>
<protein>
    <submittedName>
        <fullName evidence="2">Uncharacterized protein</fullName>
    </submittedName>
</protein>
<accession>A0ABS6S2E6</accession>
<keyword evidence="1" id="KW-0812">Transmembrane</keyword>
<keyword evidence="1" id="KW-1133">Transmembrane helix</keyword>
<feature type="transmembrane region" description="Helical" evidence="1">
    <location>
        <begin position="47"/>
        <end position="69"/>
    </location>
</feature>
<keyword evidence="3" id="KW-1185">Reference proteome</keyword>